<dbReference type="Gene3D" id="3.40.1190.10">
    <property type="entry name" value="Mur-like, catalytic domain"/>
    <property type="match status" value="1"/>
</dbReference>
<keyword evidence="2" id="KW-0547">Nucleotide-binding</keyword>
<dbReference type="RefSeq" id="WP_192539035.1">
    <property type="nucleotide sequence ID" value="NZ_RRZB01000038.1"/>
</dbReference>
<sequence length="1059" mass="118522">MLPSEPANVPTMPLSEILLAARQALDEALKNEPPGQTLHVFISLTDGAQRASVVNASGDKLEDIWLALTQKLQHYAANTQNVRWLRVDWANQLEAHTWQTLAVVLKQYKRNYFRKGIALDPQGNIAFLEQELNANAMLYAGSQVAHAHVNENNFSRYARKRYGKSVALDFTPDHPVYTFTTQALFIEAGKKPLRLYEHTGGKEGRHTGRRMIEPLDAPTAHTLIDDASQFLAAQVQSDGQFVYGLHPCFDREINTYNTLRHTSSIYSMLEAWEVTRSETLKGAIDKALNYLTTQLLRTWEHKGESVTYLVEVNHEIKLGGSGVALLALSKYTELTQDKRYLPLMEQIALGIRQLQDPATGGFTHVLNATDLSVKDAFRIIYYDGEAAFGLMRLYGLTKDDRWLAVVEKAFEYFIAKQHWKAHDHWLSYCVNELTLYRPEERYYRFGIQNVAGYLAFVEERITTFPTLLELMMAAHKMITRLQQQAEYRHLLELINLKRFYHALETRAHYLLNGHFWPEYAMYFQNPQRIVGSFFIRHHSFRVRIDDVEHYLSGFVAFLQHYLNADSVQAQLKGTPVEKMRPEPRSLTAGNIVARCFVSADNWKAIDLQQATPGEWLKRPSSVNWRATGLSFTQLTMAPGHMTVVRAEEGKLGVPALLLDRLPYKPQLLLTQSPSNKALLDAHGVPVYQVADLNEAVLDLGRYARRQLTGKVIGVTGSAGKTSSISLLQALLSPWGQVGATTHSANLPHGIAWTLASVPWQAPFQIIEMAIGRMRQNAALTRPDVAVFLNAGPSHLEYHKTVENVAIRKSRIFEGMQPGAYAIINRDMDAWPTVSAAAEKYGLNILSFGQHPEANIRWLNPEQKTALQIALDGSLIKVGYKGQGSHWVMNVLAALGVLNALELPVQASLPFIDHAVIPEGRGGERLVSWQAGEITVLNDAYNANPLSMSAMLARVAGITSPGHKHLVLADMRELGPDSDRYHQALVEPIVDSGAQAVWLLGEQMHTVAEALKPHIERVAHFADISSLETALKAELRAGDWIAFKGSNKFGLSQLAKALAE</sequence>
<dbReference type="PANTHER" id="PTHR43024:SF1">
    <property type="entry name" value="UDP-N-ACETYLMURAMOYL-TRIPEPTIDE--D-ALANYL-D-ALANINE LIGASE"/>
    <property type="match status" value="1"/>
</dbReference>
<dbReference type="InterPro" id="IPR051046">
    <property type="entry name" value="MurCDEF_CellWall_CoF430Synth"/>
</dbReference>
<dbReference type="InterPro" id="IPR036615">
    <property type="entry name" value="Mur_ligase_C_dom_sf"/>
</dbReference>
<evidence type="ECO:0000259" key="5">
    <source>
        <dbReference type="Pfam" id="PF08245"/>
    </source>
</evidence>
<reference evidence="6 7" key="1">
    <citation type="submission" date="2020-07" db="EMBL/GenBank/DDBJ databases">
        <title>Halophilic bacteria isolated from french cheeses.</title>
        <authorList>
            <person name="Kothe C.I."/>
            <person name="Farah-Kraiem B."/>
            <person name="Renault P."/>
            <person name="Dridi B."/>
        </authorList>
    </citation>
    <scope>NUCLEOTIDE SEQUENCE [LARGE SCALE GENOMIC DNA]</scope>
    <source>
        <strain evidence="6 7">FME20</strain>
    </source>
</reference>
<evidence type="ECO:0000256" key="3">
    <source>
        <dbReference type="ARBA" id="ARBA00022840"/>
    </source>
</evidence>
<dbReference type="InterPro" id="IPR004101">
    <property type="entry name" value="Mur_ligase_C"/>
</dbReference>
<keyword evidence="3" id="KW-0067">ATP-binding</keyword>
<keyword evidence="7" id="KW-1185">Reference proteome</keyword>
<keyword evidence="1 6" id="KW-0436">Ligase</keyword>
<dbReference type="InterPro" id="IPR036565">
    <property type="entry name" value="Mur-like_cat_sf"/>
</dbReference>
<comment type="caution">
    <text evidence="6">The sequence shown here is derived from an EMBL/GenBank/DDBJ whole genome shotgun (WGS) entry which is preliminary data.</text>
</comment>
<accession>A0ABR9G0W2</accession>
<dbReference type="PANTHER" id="PTHR43024">
    <property type="entry name" value="UDP-N-ACETYLMURAMOYL-TRIPEPTIDE--D-ALANYL-D-ALANINE LIGASE"/>
    <property type="match status" value="1"/>
</dbReference>
<dbReference type="InterPro" id="IPR013221">
    <property type="entry name" value="Mur_ligase_cen"/>
</dbReference>
<dbReference type="SUPFAM" id="SSF53244">
    <property type="entry name" value="MurD-like peptide ligases, peptide-binding domain"/>
    <property type="match status" value="1"/>
</dbReference>
<dbReference type="Pfam" id="PF08245">
    <property type="entry name" value="Mur_ligase_M"/>
    <property type="match status" value="1"/>
</dbReference>
<feature type="domain" description="Mur ligase central" evidence="5">
    <location>
        <begin position="714"/>
        <end position="896"/>
    </location>
</feature>
<dbReference type="SUPFAM" id="SSF53623">
    <property type="entry name" value="MurD-like peptide ligases, catalytic domain"/>
    <property type="match status" value="1"/>
</dbReference>
<protein>
    <submittedName>
        <fullName evidence="6">Glutamate ligase</fullName>
    </submittedName>
</protein>
<proteinExistence type="predicted"/>
<dbReference type="Pfam" id="PF02875">
    <property type="entry name" value="Mur_ligase_C"/>
    <property type="match status" value="1"/>
</dbReference>
<evidence type="ECO:0000259" key="4">
    <source>
        <dbReference type="Pfam" id="PF02875"/>
    </source>
</evidence>
<feature type="domain" description="Mur ligase C-terminal" evidence="4">
    <location>
        <begin position="931"/>
        <end position="1045"/>
    </location>
</feature>
<evidence type="ECO:0000313" key="6">
    <source>
        <dbReference type="EMBL" id="MBE0464547.1"/>
    </source>
</evidence>
<dbReference type="EMBL" id="RRZB01000038">
    <property type="protein sequence ID" value="MBE0464547.1"/>
    <property type="molecule type" value="Genomic_DNA"/>
</dbReference>
<name>A0ABR9G0W2_9GAMM</name>
<dbReference type="InterPro" id="IPR008928">
    <property type="entry name" value="6-hairpin_glycosidase_sf"/>
</dbReference>
<organism evidence="6 7">
    <name type="scientific">Halomonas colorata</name>
    <dbReference type="NCBI Taxonomy" id="2742615"/>
    <lineage>
        <taxon>Bacteria</taxon>
        <taxon>Pseudomonadati</taxon>
        <taxon>Pseudomonadota</taxon>
        <taxon>Gammaproteobacteria</taxon>
        <taxon>Oceanospirillales</taxon>
        <taxon>Halomonadaceae</taxon>
        <taxon>Halomonas</taxon>
    </lineage>
</organism>
<dbReference type="GO" id="GO:0016874">
    <property type="term" value="F:ligase activity"/>
    <property type="evidence" value="ECO:0007669"/>
    <property type="project" value="UniProtKB-KW"/>
</dbReference>
<dbReference type="SUPFAM" id="SSF48208">
    <property type="entry name" value="Six-hairpin glycosidases"/>
    <property type="match status" value="1"/>
</dbReference>
<evidence type="ECO:0000256" key="1">
    <source>
        <dbReference type="ARBA" id="ARBA00022598"/>
    </source>
</evidence>
<dbReference type="Proteomes" id="UP001645038">
    <property type="component" value="Unassembled WGS sequence"/>
</dbReference>
<evidence type="ECO:0000256" key="2">
    <source>
        <dbReference type="ARBA" id="ARBA00022741"/>
    </source>
</evidence>
<dbReference type="Gene3D" id="3.90.190.20">
    <property type="entry name" value="Mur ligase, C-terminal domain"/>
    <property type="match status" value="1"/>
</dbReference>
<evidence type="ECO:0000313" key="7">
    <source>
        <dbReference type="Proteomes" id="UP001645038"/>
    </source>
</evidence>
<gene>
    <name evidence="6" type="ORF">EI547_13935</name>
</gene>